<evidence type="ECO:0000256" key="1">
    <source>
        <dbReference type="SAM" id="Phobius"/>
    </source>
</evidence>
<name>A0A679FVG9_9BACL</name>
<sequence>MWLGVALVVAGVFLLPCGVVSLKNEWKKLKDLSLKKKVVFLVLEVIDIFTYPIFSAWLLGLSLLLIVGGLAIIVKESLF</sequence>
<keyword evidence="1" id="KW-0812">Transmembrane</keyword>
<dbReference type="RefSeq" id="WP_172418937.1">
    <property type="nucleotide sequence ID" value="NZ_AP022558.1"/>
</dbReference>
<dbReference type="Proteomes" id="UP000501421">
    <property type="component" value="Plasmid pGspE55-1"/>
</dbReference>
<dbReference type="EMBL" id="AP022558">
    <property type="protein sequence ID" value="BBW98969.1"/>
    <property type="molecule type" value="Genomic_DNA"/>
</dbReference>
<accession>A0A679FVG9</accession>
<proteinExistence type="predicted"/>
<evidence type="ECO:0000313" key="3">
    <source>
        <dbReference type="Proteomes" id="UP000501421"/>
    </source>
</evidence>
<feature type="transmembrane region" description="Helical" evidence="1">
    <location>
        <begin position="48"/>
        <end position="74"/>
    </location>
</feature>
<keyword evidence="3" id="KW-1185">Reference proteome</keyword>
<organism evidence="2 3">
    <name type="scientific">Geobacillus subterraneus</name>
    <dbReference type="NCBI Taxonomy" id="129338"/>
    <lineage>
        <taxon>Bacteria</taxon>
        <taxon>Bacillati</taxon>
        <taxon>Bacillota</taxon>
        <taxon>Bacilli</taxon>
        <taxon>Bacillales</taxon>
        <taxon>Anoxybacillaceae</taxon>
        <taxon>Geobacillus</taxon>
    </lineage>
</organism>
<geneLocation type="plasmid" evidence="2 3">
    <name>pGspE55-1</name>
</geneLocation>
<keyword evidence="1" id="KW-1133">Transmembrane helix</keyword>
<keyword evidence="1" id="KW-0472">Membrane</keyword>
<reference evidence="3" key="1">
    <citation type="journal article" date="2020" name="Microbiol. Resour. Announc.">
        <title>Complete Genome Sequence of Geobacillus sp. Strain E55-1, Isolated from Mine Geyser in Japan.</title>
        <authorList>
            <person name="Miyazaki K."/>
            <person name="Hase E."/>
            <person name="Tokito N."/>
        </authorList>
    </citation>
    <scope>NUCLEOTIDE SEQUENCE [LARGE SCALE GENOMIC DNA]</scope>
    <source>
        <strain evidence="3">E55-1</strain>
        <plasmid evidence="3">pGspE55-1</plasmid>
    </source>
</reference>
<evidence type="ECO:0000313" key="2">
    <source>
        <dbReference type="EMBL" id="BBW98969.1"/>
    </source>
</evidence>
<keyword evidence="2" id="KW-0614">Plasmid</keyword>
<protein>
    <submittedName>
        <fullName evidence="2">Uncharacterized protein</fullName>
    </submittedName>
</protein>
<gene>
    <name evidence="2" type="ORF">GsuE55_38020</name>
</gene>
<dbReference type="AlphaFoldDB" id="A0A679FVG9"/>